<dbReference type="InterPro" id="IPR045318">
    <property type="entry name" value="EZH1/2-like"/>
</dbReference>
<dbReference type="SMART" id="SM00317">
    <property type="entry name" value="SET"/>
    <property type="match status" value="1"/>
</dbReference>
<comment type="caution">
    <text evidence="5">The sequence shown here is derived from an EMBL/GenBank/DDBJ whole genome shotgun (WGS) entry which is preliminary data.</text>
</comment>
<name>A0ABQ7I0J8_9MICR</name>
<dbReference type="Pfam" id="PF00856">
    <property type="entry name" value="SET"/>
    <property type="match status" value="1"/>
</dbReference>
<evidence type="ECO:0000259" key="4">
    <source>
        <dbReference type="PROSITE" id="PS50280"/>
    </source>
</evidence>
<evidence type="ECO:0000313" key="5">
    <source>
        <dbReference type="EMBL" id="KAF7683996.1"/>
    </source>
</evidence>
<keyword evidence="2" id="KW-0804">Transcription</keyword>
<evidence type="ECO:0000256" key="1">
    <source>
        <dbReference type="ARBA" id="ARBA00023015"/>
    </source>
</evidence>
<keyword evidence="3" id="KW-0175">Coiled coil</keyword>
<dbReference type="InterPro" id="IPR001214">
    <property type="entry name" value="SET_dom"/>
</dbReference>
<gene>
    <name evidence="5" type="primary">ezh2</name>
    <name evidence="5" type="ORF">TCON_0807</name>
</gene>
<protein>
    <submittedName>
        <fullName evidence="5">Histone-lysine N-methyltransferase EZH2</fullName>
    </submittedName>
</protein>
<accession>A0ABQ7I0J8</accession>
<proteinExistence type="predicted"/>
<sequence length="522" mass="61282">MKESYKAIKEEYSRELNNIIRDNKRYLNMHKDSICTHKEILKKQGIKKVVIPKIKMVPRYKFSMDLDKNIGAPDDLVLRYVPYIEGVDKYEDITYYSDNSLTDPALDLKEELTERLIIKTLNELPQADIFAVKKCFEQKTVLSTAYPKVFEKLKELSEFTGLTIPKILQKWETNFDRNKTTLFNDNDSFFQYFCNICYFFDCHLHDPSNIQMAKCEPEYLSPACDNCTKKIKKETLINKEIEETMAHLVENYTTDPCTLSLFLQFIYENANLDCAMIQNWIEQRKLKTLEIRKKIIKKTVFKNTINPYGIYLPCNHRGSCHKNRSCECHINNRFCELSCFCEECDNLYVGCKCKVCDSSCTCMSFQRECAETCQCIKCKNNSMHLGLRKITHIGVSSIDGFGLFAGEPIKKGEFVIEYTGEFITNNEAERRGYFYEKRKVSYLFDVLKKDEDRCHTLDAMYVGSRAKYINHSKKPNLVARVIQVYGIKRIGFYALNDIQVDEELFFDYNYQEEYKQSHNIIE</sequence>
<keyword evidence="1" id="KW-0805">Transcription regulation</keyword>
<dbReference type="EMBL" id="SBIQ01000035">
    <property type="protein sequence ID" value="KAF7683996.1"/>
    <property type="molecule type" value="Genomic_DNA"/>
</dbReference>
<evidence type="ECO:0000256" key="2">
    <source>
        <dbReference type="ARBA" id="ARBA00023163"/>
    </source>
</evidence>
<organism evidence="5 6">
    <name type="scientific">Astathelohania contejeani</name>
    <dbReference type="NCBI Taxonomy" id="164912"/>
    <lineage>
        <taxon>Eukaryota</taxon>
        <taxon>Fungi</taxon>
        <taxon>Fungi incertae sedis</taxon>
        <taxon>Microsporidia</taxon>
        <taxon>Astathelohaniidae</taxon>
        <taxon>Astathelohania</taxon>
    </lineage>
</organism>
<dbReference type="PROSITE" id="PS50280">
    <property type="entry name" value="SET"/>
    <property type="match status" value="1"/>
</dbReference>
<evidence type="ECO:0000313" key="6">
    <source>
        <dbReference type="Proteomes" id="UP001516464"/>
    </source>
</evidence>
<dbReference type="Gene3D" id="2.170.270.10">
    <property type="entry name" value="SET domain"/>
    <property type="match status" value="1"/>
</dbReference>
<reference evidence="5 6" key="1">
    <citation type="submission" date="2019-01" db="EMBL/GenBank/DDBJ databases">
        <title>Genomes sequencing and comparative genomics of infectious freshwater microsporidia, Cucumispora dikerogammari and Thelohania contejeani.</title>
        <authorList>
            <person name="Cormier A."/>
            <person name="Giraud I."/>
            <person name="Wattier R."/>
            <person name="Teixeira M."/>
            <person name="Grandjean F."/>
            <person name="Rigaud T."/>
            <person name="Cordaux R."/>
        </authorList>
    </citation>
    <scope>NUCLEOTIDE SEQUENCE [LARGE SCALE GENOMIC DNA]</scope>
    <source>
        <strain evidence="5">T1</strain>
        <tissue evidence="5">Spores</tissue>
    </source>
</reference>
<dbReference type="InterPro" id="IPR046341">
    <property type="entry name" value="SET_dom_sf"/>
</dbReference>
<dbReference type="PANTHER" id="PTHR45747:SF4">
    <property type="entry name" value="HISTONE-LYSINE N-METHYLTRANSFERASE E(Z)"/>
    <property type="match status" value="1"/>
</dbReference>
<dbReference type="PANTHER" id="PTHR45747">
    <property type="entry name" value="HISTONE-LYSINE N-METHYLTRANSFERASE E(Z)"/>
    <property type="match status" value="1"/>
</dbReference>
<dbReference type="Proteomes" id="UP001516464">
    <property type="component" value="Unassembled WGS sequence"/>
</dbReference>
<feature type="domain" description="SET" evidence="4">
    <location>
        <begin position="391"/>
        <end position="509"/>
    </location>
</feature>
<feature type="coiled-coil region" evidence="3">
    <location>
        <begin position="2"/>
        <end position="29"/>
    </location>
</feature>
<dbReference type="SUPFAM" id="SSF82199">
    <property type="entry name" value="SET domain"/>
    <property type="match status" value="1"/>
</dbReference>
<keyword evidence="6" id="KW-1185">Reference proteome</keyword>
<evidence type="ECO:0000256" key="3">
    <source>
        <dbReference type="SAM" id="Coils"/>
    </source>
</evidence>